<evidence type="ECO:0000313" key="2">
    <source>
        <dbReference type="WBParaSite" id="SPAL_0001774600.1"/>
    </source>
</evidence>
<dbReference type="WBParaSite" id="SPAL_0001774600.1">
    <property type="protein sequence ID" value="SPAL_0001774600.1"/>
    <property type="gene ID" value="SPAL_0001774600"/>
</dbReference>
<name>A0A0N5CIU1_STREA</name>
<protein>
    <submittedName>
        <fullName evidence="2">Uncharacterized protein</fullName>
    </submittedName>
</protein>
<proteinExistence type="predicted"/>
<sequence>MWLTCDNIGLLPASNPSQVTLTPTGATDHDSDAVRELYAFPVNIPRDAVLLFPSQYSAFTCADTRRSRQPLHSYIEVLDTLPSLWQLHSMVRFDGHLPTTSILWGRFFRSSTGGQLKMPIMGSNTHGKPFLSLALQ</sequence>
<organism evidence="1 2">
    <name type="scientific">Strongyloides papillosus</name>
    <name type="common">Intestinal threadworm</name>
    <dbReference type="NCBI Taxonomy" id="174720"/>
    <lineage>
        <taxon>Eukaryota</taxon>
        <taxon>Metazoa</taxon>
        <taxon>Ecdysozoa</taxon>
        <taxon>Nematoda</taxon>
        <taxon>Chromadorea</taxon>
        <taxon>Rhabditida</taxon>
        <taxon>Tylenchina</taxon>
        <taxon>Panagrolaimomorpha</taxon>
        <taxon>Strongyloidoidea</taxon>
        <taxon>Strongyloididae</taxon>
        <taxon>Strongyloides</taxon>
    </lineage>
</organism>
<accession>A0A0N5CIU1</accession>
<evidence type="ECO:0000313" key="1">
    <source>
        <dbReference type="Proteomes" id="UP000046392"/>
    </source>
</evidence>
<dbReference type="Proteomes" id="UP000046392">
    <property type="component" value="Unplaced"/>
</dbReference>
<dbReference type="AlphaFoldDB" id="A0A0N5CIU1"/>
<reference evidence="2" key="1">
    <citation type="submission" date="2017-02" db="UniProtKB">
        <authorList>
            <consortium name="WormBaseParasite"/>
        </authorList>
    </citation>
    <scope>IDENTIFICATION</scope>
</reference>
<keyword evidence="1" id="KW-1185">Reference proteome</keyword>